<dbReference type="InterPro" id="IPR036249">
    <property type="entry name" value="Thioredoxin-like_sf"/>
</dbReference>
<evidence type="ECO:0000313" key="2">
    <source>
        <dbReference type="EMBL" id="PAY43068.1"/>
    </source>
</evidence>
<comment type="caution">
    <text evidence="2">The sequence shown here is derived from an EMBL/GenBank/DDBJ whole genome shotgun (WGS) entry which is preliminary data.</text>
</comment>
<sequence>MTTVSSSNVVTVYSKNNCQQCKITKRKLHSMGIDYHEYNVDEDPKALDYLLERGLRSLPVVVTEDDTW</sequence>
<name>A0A9X6XHC8_9LACO</name>
<feature type="non-terminal residue" evidence="2">
    <location>
        <position position="68"/>
    </location>
</feature>
<protein>
    <recommendedName>
        <fullName evidence="1">Glutaredoxin domain-containing protein</fullName>
    </recommendedName>
</protein>
<evidence type="ECO:0000313" key="3">
    <source>
        <dbReference type="Proteomes" id="UP000218139"/>
    </source>
</evidence>
<dbReference type="InterPro" id="IPR002109">
    <property type="entry name" value="Glutaredoxin"/>
</dbReference>
<evidence type="ECO:0000259" key="1">
    <source>
        <dbReference type="Pfam" id="PF00462"/>
    </source>
</evidence>
<dbReference type="Proteomes" id="UP000218139">
    <property type="component" value="Unassembled WGS sequence"/>
</dbReference>
<feature type="domain" description="Glutaredoxin" evidence="1">
    <location>
        <begin position="10"/>
        <end position="65"/>
    </location>
</feature>
<dbReference type="Pfam" id="PF00462">
    <property type="entry name" value="Glutaredoxin"/>
    <property type="match status" value="1"/>
</dbReference>
<dbReference type="PROSITE" id="PS51354">
    <property type="entry name" value="GLUTAREDOXIN_2"/>
    <property type="match status" value="1"/>
</dbReference>
<dbReference type="SUPFAM" id="SSF52833">
    <property type="entry name" value="Thioredoxin-like"/>
    <property type="match status" value="1"/>
</dbReference>
<dbReference type="EMBL" id="LXZO01000161">
    <property type="protein sequence ID" value="PAY43068.1"/>
    <property type="molecule type" value="Genomic_DNA"/>
</dbReference>
<gene>
    <name evidence="2" type="ORF">A8C52_11495</name>
</gene>
<organism evidence="2 3">
    <name type="scientific">Ligilactobacillus salivarius</name>
    <dbReference type="NCBI Taxonomy" id="1624"/>
    <lineage>
        <taxon>Bacteria</taxon>
        <taxon>Bacillati</taxon>
        <taxon>Bacillota</taxon>
        <taxon>Bacilli</taxon>
        <taxon>Lactobacillales</taxon>
        <taxon>Lactobacillaceae</taxon>
        <taxon>Ligilactobacillus</taxon>
    </lineage>
</organism>
<dbReference type="AlphaFoldDB" id="A0A9X6XHC8"/>
<accession>A0A9X6XHC8</accession>
<reference evidence="2 3" key="1">
    <citation type="submission" date="2016-05" db="EMBL/GenBank/DDBJ databases">
        <authorList>
            <person name="Lee J.-Y."/>
            <person name="Kim E.B."/>
            <person name="Choi Y.-J."/>
        </authorList>
    </citation>
    <scope>NUCLEOTIDE SEQUENCE [LARGE SCALE GENOMIC DNA]</scope>
    <source>
        <strain evidence="2 3">KLA006</strain>
    </source>
</reference>
<dbReference type="Gene3D" id="3.40.30.10">
    <property type="entry name" value="Glutaredoxin"/>
    <property type="match status" value="1"/>
</dbReference>
<proteinExistence type="predicted"/>
<dbReference type="CDD" id="cd02976">
    <property type="entry name" value="NrdH"/>
    <property type="match status" value="1"/>
</dbReference>
<dbReference type="RefSeq" id="WP_143453932.1">
    <property type="nucleotide sequence ID" value="NZ_LXZO01000161.1"/>
</dbReference>